<keyword evidence="5 10" id="KW-0931">ER-Golgi transport</keyword>
<feature type="compositionally biased region" description="Low complexity" evidence="11">
    <location>
        <begin position="2046"/>
        <end position="2055"/>
    </location>
</feature>
<feature type="compositionally biased region" description="Low complexity" evidence="11">
    <location>
        <begin position="231"/>
        <end position="243"/>
    </location>
</feature>
<evidence type="ECO:0000256" key="8">
    <source>
        <dbReference type="ARBA" id="ARBA00023136"/>
    </source>
</evidence>
<dbReference type="GO" id="GO:0007030">
    <property type="term" value="P:Golgi organization"/>
    <property type="evidence" value="ECO:0007669"/>
    <property type="project" value="TreeGrafter"/>
</dbReference>
<dbReference type="InterPro" id="IPR024468">
    <property type="entry name" value="Sec16_N"/>
</dbReference>
<evidence type="ECO:0000256" key="7">
    <source>
        <dbReference type="ARBA" id="ARBA00023006"/>
    </source>
</evidence>
<feature type="compositionally biased region" description="Basic and acidic residues" evidence="11">
    <location>
        <begin position="46"/>
        <end position="58"/>
    </location>
</feature>
<feature type="domain" description="Sec16 central conserved" evidence="13">
    <location>
        <begin position="1152"/>
        <end position="1272"/>
    </location>
</feature>
<feature type="compositionally biased region" description="Acidic residues" evidence="11">
    <location>
        <begin position="512"/>
        <end position="524"/>
    </location>
</feature>
<feature type="compositionally biased region" description="Low complexity" evidence="11">
    <location>
        <begin position="390"/>
        <end position="401"/>
    </location>
</feature>
<dbReference type="CDD" id="cd09233">
    <property type="entry name" value="ACE1-Sec16-like"/>
    <property type="match status" value="1"/>
</dbReference>
<feature type="compositionally biased region" description="Polar residues" evidence="11">
    <location>
        <begin position="878"/>
        <end position="895"/>
    </location>
</feature>
<feature type="compositionally biased region" description="Basic residues" evidence="11">
    <location>
        <begin position="2252"/>
        <end position="2261"/>
    </location>
</feature>
<feature type="compositionally biased region" description="Low complexity" evidence="11">
    <location>
        <begin position="1727"/>
        <end position="1758"/>
    </location>
</feature>
<dbReference type="EMBL" id="AXCR01000006">
    <property type="protein sequence ID" value="KJR86610.1"/>
    <property type="molecule type" value="Genomic_DNA"/>
</dbReference>
<feature type="compositionally biased region" description="Low complexity" evidence="11">
    <location>
        <begin position="604"/>
        <end position="618"/>
    </location>
</feature>
<feature type="compositionally biased region" description="Pro residues" evidence="11">
    <location>
        <begin position="768"/>
        <end position="780"/>
    </location>
</feature>
<keyword evidence="15" id="KW-0946">Virion</keyword>
<organism evidence="15 16">
    <name type="scientific">Sporothrix schenckii 1099-18</name>
    <dbReference type="NCBI Taxonomy" id="1397361"/>
    <lineage>
        <taxon>Eukaryota</taxon>
        <taxon>Fungi</taxon>
        <taxon>Dikarya</taxon>
        <taxon>Ascomycota</taxon>
        <taxon>Pezizomycotina</taxon>
        <taxon>Sordariomycetes</taxon>
        <taxon>Sordariomycetidae</taxon>
        <taxon>Ophiostomatales</taxon>
        <taxon>Ophiostomataceae</taxon>
        <taxon>Sporothrix</taxon>
    </lineage>
</organism>
<name>A0A0F2MCP8_SPOSC</name>
<evidence type="ECO:0000256" key="11">
    <source>
        <dbReference type="SAM" id="MobiDB-lite"/>
    </source>
</evidence>
<feature type="region of interest" description="Disordered" evidence="11">
    <location>
        <begin position="1799"/>
        <end position="2269"/>
    </location>
</feature>
<dbReference type="InterPro" id="IPR024298">
    <property type="entry name" value="Sec16_Sec23-bd"/>
</dbReference>
<feature type="compositionally biased region" description="Low complexity" evidence="11">
    <location>
        <begin position="1118"/>
        <end position="1128"/>
    </location>
</feature>
<feature type="region of interest" description="Disordered" evidence="11">
    <location>
        <begin position="332"/>
        <end position="1146"/>
    </location>
</feature>
<dbReference type="GO" id="GO:0070971">
    <property type="term" value="C:endoplasmic reticulum exit site"/>
    <property type="evidence" value="ECO:0007669"/>
    <property type="project" value="UniProtKB-ARBA"/>
</dbReference>
<feature type="region of interest" description="Disordered" evidence="11">
    <location>
        <begin position="1644"/>
        <end position="1759"/>
    </location>
</feature>
<comment type="function">
    <text evidence="9 10">Involved in the initiation of assembly of the COPII coat required for the formation of transport vesicles from the endoplasmic reticulum (ER) and the selection of cargo molecules. Also involved in autophagy.</text>
</comment>
<evidence type="ECO:0000256" key="3">
    <source>
        <dbReference type="ARBA" id="ARBA00022448"/>
    </source>
</evidence>
<reference evidence="15 16" key="1">
    <citation type="journal article" date="2014" name="BMC Genomics">
        <title>Comparative genomics of the major fungal agents of human and animal Sporotrichosis: Sporothrix schenckii and Sporothrix brasiliensis.</title>
        <authorList>
            <person name="Teixeira M.M."/>
            <person name="de Almeida L.G."/>
            <person name="Kubitschek-Barreira P."/>
            <person name="Alves F.L."/>
            <person name="Kioshima E.S."/>
            <person name="Abadio A.K."/>
            <person name="Fernandes L."/>
            <person name="Derengowski L.S."/>
            <person name="Ferreira K.S."/>
            <person name="Souza R.C."/>
            <person name="Ruiz J.C."/>
            <person name="de Andrade N.C."/>
            <person name="Paes H.C."/>
            <person name="Nicola A.M."/>
            <person name="Albuquerque P."/>
            <person name="Gerber A.L."/>
            <person name="Martins V.P."/>
            <person name="Peconick L.D."/>
            <person name="Neto A.V."/>
            <person name="Chaucanez C.B."/>
            <person name="Silva P.A."/>
            <person name="Cunha O.L."/>
            <person name="de Oliveira F.F."/>
            <person name="dos Santos T.C."/>
            <person name="Barros A.L."/>
            <person name="Soares M.A."/>
            <person name="de Oliveira L.M."/>
            <person name="Marini M.M."/>
            <person name="Villalobos-Duno H."/>
            <person name="Cunha M.M."/>
            <person name="de Hoog S."/>
            <person name="da Silveira J.F."/>
            <person name="Henrissat B."/>
            <person name="Nino-Vega G.A."/>
            <person name="Cisalpino P.S."/>
            <person name="Mora-Montes H.M."/>
            <person name="Almeida S.R."/>
            <person name="Stajich J.E."/>
            <person name="Lopes-Bezerra L.M."/>
            <person name="Vasconcelos A.T."/>
            <person name="Felipe M.S."/>
        </authorList>
    </citation>
    <scope>NUCLEOTIDE SEQUENCE [LARGE SCALE GENOMIC DNA]</scope>
    <source>
        <strain evidence="15 16">1099-18</strain>
    </source>
</reference>
<comment type="subcellular location">
    <subcellularLocation>
        <location evidence="1">Endoplasmic reticulum membrane</location>
        <topology evidence="1">Peripheral membrane protein</topology>
        <orientation evidence="1">Cytoplasmic side</orientation>
    </subcellularLocation>
</comment>
<dbReference type="PANTHER" id="PTHR13402:SF6">
    <property type="entry name" value="SECRETORY 16, ISOFORM I"/>
    <property type="match status" value="1"/>
</dbReference>
<dbReference type="InterPro" id="IPR024340">
    <property type="entry name" value="Sec16_CCD"/>
</dbReference>
<evidence type="ECO:0000256" key="4">
    <source>
        <dbReference type="ARBA" id="ARBA00022824"/>
    </source>
</evidence>
<feature type="compositionally biased region" description="Low complexity" evidence="11">
    <location>
        <begin position="463"/>
        <end position="473"/>
    </location>
</feature>
<keyword evidence="3 10" id="KW-0813">Transport</keyword>
<accession>A0A0F2MCP8</accession>
<dbReference type="RefSeq" id="XP_016589286.1">
    <property type="nucleotide sequence ID" value="XM_016729006.1"/>
</dbReference>
<feature type="compositionally biased region" description="Low complexity" evidence="11">
    <location>
        <begin position="714"/>
        <end position="729"/>
    </location>
</feature>
<feature type="compositionally biased region" description="Low complexity" evidence="11">
    <location>
        <begin position="967"/>
        <end position="977"/>
    </location>
</feature>
<evidence type="ECO:0000256" key="10">
    <source>
        <dbReference type="RuleBase" id="RU364101"/>
    </source>
</evidence>
<feature type="compositionally biased region" description="Low complexity" evidence="11">
    <location>
        <begin position="534"/>
        <end position="569"/>
    </location>
</feature>
<evidence type="ECO:0000256" key="6">
    <source>
        <dbReference type="ARBA" id="ARBA00022927"/>
    </source>
</evidence>
<keyword evidence="4 10" id="KW-0256">Endoplasmic reticulum</keyword>
<dbReference type="GO" id="GO:0016192">
    <property type="term" value="P:vesicle-mediated transport"/>
    <property type="evidence" value="ECO:0007669"/>
    <property type="project" value="UniProtKB-KW"/>
</dbReference>
<feature type="compositionally biased region" description="Low complexity" evidence="11">
    <location>
        <begin position="822"/>
        <end position="831"/>
    </location>
</feature>
<dbReference type="Proteomes" id="UP000033710">
    <property type="component" value="Unassembled WGS sequence"/>
</dbReference>
<feature type="compositionally biased region" description="Pro residues" evidence="11">
    <location>
        <begin position="787"/>
        <end position="818"/>
    </location>
</feature>
<feature type="compositionally biased region" description="Pro residues" evidence="11">
    <location>
        <begin position="2188"/>
        <end position="2209"/>
    </location>
</feature>
<evidence type="ECO:0000256" key="1">
    <source>
        <dbReference type="ARBA" id="ARBA00004397"/>
    </source>
</evidence>
<feature type="compositionally biased region" description="Gly residues" evidence="11">
    <location>
        <begin position="2106"/>
        <end position="2121"/>
    </location>
</feature>
<reference evidence="15 16" key="2">
    <citation type="journal article" date="2015" name="Eukaryot. Cell">
        <title>Asexual propagation of a virulent clone complex in a human and feline outbreak of sporotrichosis.</title>
        <authorList>
            <person name="Teixeira Mde M."/>
            <person name="Rodrigues A.M."/>
            <person name="Tsui C.K."/>
            <person name="de Almeida L.G."/>
            <person name="Van Diepeningen A.D."/>
            <person name="van den Ende B.G."/>
            <person name="Fernandes G.F."/>
            <person name="Kano R."/>
            <person name="Hamelin R.C."/>
            <person name="Lopes-Bezerra L.M."/>
            <person name="Vasconcelos A.T."/>
            <person name="de Hoog S."/>
            <person name="de Camargo Z.P."/>
            <person name="Felipe M.S."/>
        </authorList>
    </citation>
    <scope>NUCLEOTIDE SEQUENCE [LARGE SCALE GENOMIC DNA]</scope>
    <source>
        <strain evidence="15 16">1099-18</strain>
    </source>
</reference>
<keyword evidence="6 10" id="KW-0653">Protein transport</keyword>
<feature type="compositionally biased region" description="Polar residues" evidence="11">
    <location>
        <begin position="1021"/>
        <end position="1031"/>
    </location>
</feature>
<comment type="caution">
    <text evidence="15">The sequence shown here is derived from an EMBL/GenBank/DDBJ whole genome shotgun (WGS) entry which is preliminary data.</text>
</comment>
<protein>
    <recommendedName>
        <fullName evidence="10">Protein transport protein sec16</fullName>
    </recommendedName>
</protein>
<evidence type="ECO:0000259" key="13">
    <source>
        <dbReference type="Pfam" id="PF12932"/>
    </source>
</evidence>
<evidence type="ECO:0000256" key="9">
    <source>
        <dbReference type="ARBA" id="ARBA00024687"/>
    </source>
</evidence>
<dbReference type="GO" id="GO:0015031">
    <property type="term" value="P:protein transport"/>
    <property type="evidence" value="ECO:0007669"/>
    <property type="project" value="UniProtKB-KW"/>
</dbReference>
<evidence type="ECO:0000256" key="5">
    <source>
        <dbReference type="ARBA" id="ARBA00022892"/>
    </source>
</evidence>
<feature type="region of interest" description="Disordered" evidence="11">
    <location>
        <begin position="257"/>
        <end position="278"/>
    </location>
</feature>
<evidence type="ECO:0000259" key="14">
    <source>
        <dbReference type="Pfam" id="PF12935"/>
    </source>
</evidence>
<proteinExistence type="inferred from homology"/>
<keyword evidence="7 10" id="KW-0072">Autophagy</keyword>
<feature type="region of interest" description="Disordered" evidence="11">
    <location>
        <begin position="171"/>
        <end position="244"/>
    </location>
</feature>
<feature type="compositionally biased region" description="Polar residues" evidence="11">
    <location>
        <begin position="1074"/>
        <end position="1092"/>
    </location>
</feature>
<dbReference type="KEGG" id="ssck:SPSK_02129"/>
<dbReference type="PANTHER" id="PTHR13402">
    <property type="entry name" value="RGPR-RELATED"/>
    <property type="match status" value="1"/>
</dbReference>
<feature type="compositionally biased region" description="Polar residues" evidence="11">
    <location>
        <begin position="190"/>
        <end position="212"/>
    </location>
</feature>
<dbReference type="GO" id="GO:0005789">
    <property type="term" value="C:endoplasmic reticulum membrane"/>
    <property type="evidence" value="ECO:0007669"/>
    <property type="project" value="UniProtKB-SubCell"/>
</dbReference>
<feature type="compositionally biased region" description="Low complexity" evidence="11">
    <location>
        <begin position="653"/>
        <end position="668"/>
    </location>
</feature>
<dbReference type="OrthoDB" id="8918678at2759"/>
<keyword evidence="8 10" id="KW-0472">Membrane</keyword>
<feature type="domain" description="Sec16 N-terminal" evidence="14">
    <location>
        <begin position="286"/>
        <end position="571"/>
    </location>
</feature>
<feature type="compositionally biased region" description="Pro residues" evidence="11">
    <location>
        <begin position="669"/>
        <end position="679"/>
    </location>
</feature>
<feature type="compositionally biased region" description="Low complexity" evidence="11">
    <location>
        <begin position="1044"/>
        <end position="1055"/>
    </location>
</feature>
<evidence type="ECO:0000313" key="15">
    <source>
        <dbReference type="EMBL" id="KJR86610.1"/>
    </source>
</evidence>
<comment type="similarity">
    <text evidence="2 10">Belongs to the SEC16 family.</text>
</comment>
<dbReference type="GeneID" id="27664283"/>
<feature type="region of interest" description="Disordered" evidence="11">
    <location>
        <begin position="1"/>
        <end position="156"/>
    </location>
</feature>
<feature type="compositionally biased region" description="Low complexity" evidence="11">
    <location>
        <begin position="2170"/>
        <end position="2187"/>
    </location>
</feature>
<feature type="compositionally biased region" description="Low complexity" evidence="11">
    <location>
        <begin position="1882"/>
        <end position="1929"/>
    </location>
</feature>
<dbReference type="GO" id="GO:0012507">
    <property type="term" value="C:ER to Golgi transport vesicle membrane"/>
    <property type="evidence" value="ECO:0007669"/>
    <property type="project" value="TreeGrafter"/>
</dbReference>
<dbReference type="GO" id="GO:0070973">
    <property type="term" value="P:protein localization to endoplasmic reticulum exit site"/>
    <property type="evidence" value="ECO:0007669"/>
    <property type="project" value="TreeGrafter"/>
</dbReference>
<keyword evidence="15" id="KW-0167">Capsid protein</keyword>
<feature type="domain" description="Sec16 Sec23-binding" evidence="12">
    <location>
        <begin position="1337"/>
        <end position="1644"/>
    </location>
</feature>
<dbReference type="Pfam" id="PF12932">
    <property type="entry name" value="Sec16"/>
    <property type="match status" value="1"/>
</dbReference>
<evidence type="ECO:0000259" key="12">
    <source>
        <dbReference type="Pfam" id="PF12931"/>
    </source>
</evidence>
<feature type="compositionally biased region" description="Basic and acidic residues" evidence="11">
    <location>
        <begin position="2057"/>
        <end position="2089"/>
    </location>
</feature>
<dbReference type="FunFam" id="1.25.40.1030:FF:000008">
    <property type="entry name" value="Protein transport protein sec16"/>
    <property type="match status" value="1"/>
</dbReference>
<feature type="compositionally biased region" description="Low complexity" evidence="11">
    <location>
        <begin position="117"/>
        <end position="149"/>
    </location>
</feature>
<dbReference type="VEuPathDB" id="FungiDB:SPSK_02129"/>
<evidence type="ECO:0000313" key="16">
    <source>
        <dbReference type="Proteomes" id="UP000033710"/>
    </source>
</evidence>
<dbReference type="Pfam" id="PF12935">
    <property type="entry name" value="Sec16_N"/>
    <property type="match status" value="1"/>
</dbReference>
<sequence length="2269" mass="235846">MSSGEPNAAWHPAFMPHAVSTPTPPTSAPSKPAELTKATKPLALSLDREATPNGHDDSGVDAWFPEYDAGSPWTEQAPPNSLGETLGAAPEGAPEVSSEPSVEAAPETAPKPRESTPEPTSTATTSAPATESIPEPAAHAEPAETTPAASSVASPVGEVASKHFSTISFTRTVANDVNWDAEEDEPEWNLSRTDTDPFQQFMPPSTERSNSFPAVPPRADAEQPANGQDEQPPLATTQATTPAMDIIEEVDSDVRTGEQKGEEAAADAFPTTEVGEEHVEQGIDAWGLGSDAGGDAEDSFFAGATAADDEAADVETPAGEVPDARFEEGVPLIPHEAAPPGGVEPVAERAAEPKPQTQSQAPEAAPEAKDLFGETNGEDEEDDFFNNAGASAEPEAASTTAAPPPAPPAVERKSTFQVIQSLNVGAGEEEEDSFFASRAEDGTIHEEPEPIEDAAVDKTNSSAPDLADQWAALLDDEDELLLEDSDPPETQAEAEAEADAQPKALDPAAFFGDDDEGFLEDDVDGPASDPAVPPQQQTQQQPQPAAPSNRYLPQASPAQPQQTQQAANPYLPTAPFTAAQPVVPSPYGSTGAAPSQFPSYGYGASPQQASPAQDAPRPTLHKAQSFADKSKGGYSSPYDLPMDIVKQPRKRQSMQQLQQQAPAATSAPPQGPPQGPPPRSSSMQVYSPNKDSFSAVPPPPPAVSNRSMAPPAVPAAAASAAASAANPAALKTPPVRSDSFFEDLPMLPKVRPASRHSQHSPTQSTPYGVPPQTPLTPSYPPQGQSQAPPPPPPPPPSQATPYTPAPQQPQTPSVPPPSAHYAPPAGTSTPAAAPPPPQQPAQTPSTAMGGLVAPPRSNPYATLQNGPPAATPPAAGSSRYSPSPNQLTTPGTTGVPSRYSPAPPARVPSAGYAPAPTPPILAHQPRTSSPLAHFEMSYEKPRASSIGNQVTHAEGQQQLLHAERRSSSSVFESRLNRVPSLPPTREEDEEPSASASAPAPPPQQRPTSSGNGGAHAYPSAPGSQSSQTNQYSPLKPRQTPPPQQLQSQSQSQSQTNVSYSQATLSPPKRILNYAPQTDGQHSPPRRSQTQSPGALYGGSRPATRTVDPIPRPSSVHEAIPAPARPRAASQNLNLVPPTDGSETDPLQRWKGVPVFAWGVGGTFVSSFPQDVPRYGMNQALPMIHRAPGEVIVKNIKEILPLDERLAKFPGPLKGKAKKKEVLAWLTAGIEALERSLSAHNNAFSLHVSHDDKRLDERVLLWKMLHLFIEHDGVLEGNPAVEKAVRDVLSPHAADAAANPSTSASLASPGVGYSGYQGTAGAQQAQADAVDSAVVEQIRKNLLLGEKEKAVWDAVDKRLWGHAFLIAGAASRELFKKVAQEFVRKEVNTPGLHNESLAALYEVLSGNHEECVDELVPVHARAGLHLMATTAQVAASPSKDDELAGLDKWRETLGLVLSNRSVDDVQAINALGNLLSGYGRAEAAHVCYLFSRNATVFGGLDDPAANVVLFGADHKRQADAFAKETDAVLLSEVYEYGLSLTGASSLGASSSPHLAAYKLQHAMVLAEYGLRDNALQYCESIAGAMGAQTRRSPYYHPLLETAVEDLTKRLKQAPKEESNSWIPKPSMNKVSDSVWNRFNKFVAGDDNEGAGAGPDGEAGAESGPFSRIAGGTPTISRPPSAGGGMGGATGMEMFGGQNNSSLQGPSYGVLNGAANGMPTAAPPPSTLPPTRAASRYAPGGASATAAASQQQQQQQPAQTVPIAALASPPAIHSPYEPQGGYTPLGVSPSAVIAPASAAPSLNPYEPATTSSSVYAAPSSRRVSSEQSVSGDAPSAAPLAPPQMPTLARKASEMSLGSYSRPGLSRKSSYAPLTNAEPTPPTLPTESSSYSAYAPPSEPAANGSASASPYAPAASPYTPAAATEPATADETTAPKEEEPAADEAVPSYGYQAPSYGYEPPSMSSFEPVSDEPAAATTGASAEDGASEHLNGSTNGYEPPSFQAYGYEPPSYEPVDAEGGAEGGDDEASAPKPKPKSFMDDEFGDDISAAPAPKPTAAGKSREEKDRENAEMFRKIAEEEAKRAAAEKEAKAKKGWGLTSWWGKKDAGGPAGDSGSGGSSGGSGEPPKAVRANLGEKSSFYFDPELKRWVNKNASPEDQAAKATPPPPPPRSNPHSAASTPAPPSSGIGLAPPPPLPTSVPPPSGSAPPVMPPAMARTSSTASAASGPPSRPATSMSDANSIDDLLGAAPGPRKAGAKKGRKSGRYVDVMAK</sequence>
<dbReference type="GO" id="GO:0006914">
    <property type="term" value="P:autophagy"/>
    <property type="evidence" value="ECO:0007669"/>
    <property type="project" value="UniProtKB-KW"/>
</dbReference>
<dbReference type="Pfam" id="PF12931">
    <property type="entry name" value="TPR_Sec16"/>
    <property type="match status" value="1"/>
</dbReference>
<evidence type="ECO:0000256" key="2">
    <source>
        <dbReference type="ARBA" id="ARBA00005927"/>
    </source>
</evidence>
<feature type="compositionally biased region" description="Low complexity" evidence="11">
    <location>
        <begin position="2210"/>
        <end position="2232"/>
    </location>
</feature>
<feature type="compositionally biased region" description="Low complexity" evidence="11">
    <location>
        <begin position="1817"/>
        <end position="1828"/>
    </location>
</feature>
<feature type="compositionally biased region" description="Basic and acidic residues" evidence="11">
    <location>
        <begin position="438"/>
        <end position="448"/>
    </location>
</feature>
<gene>
    <name evidence="15" type="ORF">SPSK_02129</name>
</gene>
<feature type="compositionally biased region" description="Polar residues" evidence="11">
    <location>
        <begin position="945"/>
        <end position="959"/>
    </location>
</feature>
<feature type="compositionally biased region" description="Polar residues" evidence="11">
    <location>
        <begin position="73"/>
        <end position="83"/>
    </location>
</feature>
<feature type="compositionally biased region" description="Acidic residues" evidence="11">
    <location>
        <begin position="474"/>
        <end position="498"/>
    </location>
</feature>
<dbReference type="Gene3D" id="1.25.40.1030">
    <property type="match status" value="1"/>
</dbReference>